<keyword evidence="4" id="KW-0378">Hydrolase</keyword>
<keyword evidence="5" id="KW-1185">Reference proteome</keyword>
<dbReference type="RefSeq" id="WP_184347650.1">
    <property type="nucleotide sequence ID" value="NZ_JACHJH010000002.1"/>
</dbReference>
<dbReference type="Proteomes" id="UP000556084">
    <property type="component" value="Unassembled WGS sequence"/>
</dbReference>
<gene>
    <name evidence="4" type="ORF">FHS39_001555</name>
</gene>
<organism evidence="4 5">
    <name type="scientific">Streptomyces olivoverticillatus</name>
    <dbReference type="NCBI Taxonomy" id="66427"/>
    <lineage>
        <taxon>Bacteria</taxon>
        <taxon>Bacillati</taxon>
        <taxon>Actinomycetota</taxon>
        <taxon>Actinomycetes</taxon>
        <taxon>Kitasatosporales</taxon>
        <taxon>Streptomycetaceae</taxon>
        <taxon>Streptomyces</taxon>
    </lineage>
</organism>
<dbReference type="PANTHER" id="PTHR43000">
    <property type="entry name" value="DTDP-D-GLUCOSE 4,6-DEHYDRATASE-RELATED"/>
    <property type="match status" value="1"/>
</dbReference>
<comment type="similarity">
    <text evidence="1">Belongs to the NAD(P)-dependent epimerase/dehydratase family.</text>
</comment>
<dbReference type="Gene3D" id="3.40.50.720">
    <property type="entry name" value="NAD(P)-binding Rossmann-like Domain"/>
    <property type="match status" value="1"/>
</dbReference>
<dbReference type="InterPro" id="IPR001509">
    <property type="entry name" value="Epimerase_deHydtase"/>
</dbReference>
<reference evidence="4 5" key="1">
    <citation type="submission" date="2020-08" db="EMBL/GenBank/DDBJ databases">
        <title>Genomic Encyclopedia of Type Strains, Phase III (KMG-III): the genomes of soil and plant-associated and newly described type strains.</title>
        <authorList>
            <person name="Whitman W."/>
        </authorList>
    </citation>
    <scope>NUCLEOTIDE SEQUENCE [LARGE SCALE GENOMIC DNA]</scope>
    <source>
        <strain evidence="4 5">CECT 3266</strain>
    </source>
</reference>
<accession>A0A7W7LLZ7</accession>
<feature type="domain" description="NAD-dependent epimerase/dehydratase" evidence="3">
    <location>
        <begin position="3"/>
        <end position="288"/>
    </location>
</feature>
<name>A0A7W7LLZ7_9ACTN</name>
<dbReference type="GO" id="GO:0046507">
    <property type="term" value="F:UDPsulfoquinovose synthase activity"/>
    <property type="evidence" value="ECO:0007669"/>
    <property type="project" value="UniProtKB-EC"/>
</dbReference>
<dbReference type="Gene3D" id="3.90.25.10">
    <property type="entry name" value="UDP-galactose 4-epimerase, domain 1"/>
    <property type="match status" value="1"/>
</dbReference>
<comment type="caution">
    <text evidence="4">The sequence shown here is derived from an EMBL/GenBank/DDBJ whole genome shotgun (WGS) entry which is preliminary data.</text>
</comment>
<dbReference type="Pfam" id="PF01370">
    <property type="entry name" value="Epimerase"/>
    <property type="match status" value="1"/>
</dbReference>
<evidence type="ECO:0000256" key="2">
    <source>
        <dbReference type="SAM" id="MobiDB-lite"/>
    </source>
</evidence>
<evidence type="ECO:0000313" key="4">
    <source>
        <dbReference type="EMBL" id="MBB4892544.1"/>
    </source>
</evidence>
<dbReference type="InterPro" id="IPR036291">
    <property type="entry name" value="NAD(P)-bd_dom_sf"/>
</dbReference>
<dbReference type="EMBL" id="JACHJH010000002">
    <property type="protein sequence ID" value="MBB4892544.1"/>
    <property type="molecule type" value="Genomic_DNA"/>
</dbReference>
<sequence>MRVFIAGVDGYLGWALAQRLAARGHRVGGADALLRRAWVAQMGSVSAVPIAPPAERLAAFTEHFGAAMPFYPLDLRDHDALGRALAAFAPDAVVHLAECPSAPYSMIDFWHAESVQSNNVTGTLSLLFAMRDHCPQAHLLKLGTMGEYGTPDVDIPEGFFEVEYRGRRDRLPFPRQAGSWYHWSKVFDSQNVAFACDLWGLRATDVMQGVVYGTWCPADPRLSSRLDYDEAFGTSVNRFCCQTVINRPITPYGNGTQRRGLLSLADSMQCLTLALENPPEPGEYRVFNQLRDVLSVRHLAELVHRAALECGLTARIEPVDNPRSEAEQHHYNPETARLRALGFTPSAPIGEELRQMIRDLLPHADRIASHADRLDPTVRWRPRRPGGQATDQHLTARPNGRNPE</sequence>
<feature type="region of interest" description="Disordered" evidence="2">
    <location>
        <begin position="372"/>
        <end position="404"/>
    </location>
</feature>
<evidence type="ECO:0000259" key="3">
    <source>
        <dbReference type="Pfam" id="PF01370"/>
    </source>
</evidence>
<proteinExistence type="inferred from homology"/>
<dbReference type="SUPFAM" id="SSF51735">
    <property type="entry name" value="NAD(P)-binding Rossmann-fold domains"/>
    <property type="match status" value="1"/>
</dbReference>
<evidence type="ECO:0000256" key="1">
    <source>
        <dbReference type="ARBA" id="ARBA00007637"/>
    </source>
</evidence>
<dbReference type="EC" id="3.13.1.1" evidence="4"/>
<dbReference type="AlphaFoldDB" id="A0A7W7LLZ7"/>
<evidence type="ECO:0000313" key="5">
    <source>
        <dbReference type="Proteomes" id="UP000556084"/>
    </source>
</evidence>
<protein>
    <submittedName>
        <fullName evidence="4">UDP-sulfoquinovose synthase</fullName>
        <ecNumber evidence="4">3.13.1.1</ecNumber>
    </submittedName>
</protein>